<comment type="caution">
    <text evidence="1">The sequence shown here is derived from an EMBL/GenBank/DDBJ whole genome shotgun (WGS) entry which is preliminary data.</text>
</comment>
<sequence>MTAEQTPQLTPWGEMLRAAVRMGVTPEAFWRLSLKEWRMLTEAPRGTAPMGRAGLAKLMEDWPDGG</sequence>
<evidence type="ECO:0000313" key="1">
    <source>
        <dbReference type="EMBL" id="MBB3871985.1"/>
    </source>
</evidence>
<dbReference type="Pfam" id="PF09550">
    <property type="entry name" value="Phage_TAC_6"/>
    <property type="match status" value="1"/>
</dbReference>
<dbReference type="AlphaFoldDB" id="A0A7W6A5B8"/>
<accession>A0A7W6A5B8</accession>
<organism evidence="1 2">
    <name type="scientific">Brevundimonas mediterranea</name>
    <dbReference type="NCBI Taxonomy" id="74329"/>
    <lineage>
        <taxon>Bacteria</taxon>
        <taxon>Pseudomonadati</taxon>
        <taxon>Pseudomonadota</taxon>
        <taxon>Alphaproteobacteria</taxon>
        <taxon>Caulobacterales</taxon>
        <taxon>Caulobacteraceae</taxon>
        <taxon>Brevundimonas</taxon>
    </lineage>
</organism>
<gene>
    <name evidence="1" type="ORF">GGR11_001499</name>
</gene>
<proteinExistence type="predicted"/>
<evidence type="ECO:0000313" key="2">
    <source>
        <dbReference type="Proteomes" id="UP000532936"/>
    </source>
</evidence>
<protein>
    <submittedName>
        <fullName evidence="1">Putative phage protein (TIGR02216 family)</fullName>
    </submittedName>
</protein>
<name>A0A7W6A5B8_9CAUL</name>
<dbReference type="InterPro" id="IPR019056">
    <property type="entry name" value="Phage_TAC_6"/>
</dbReference>
<reference evidence="1 2" key="1">
    <citation type="submission" date="2020-08" db="EMBL/GenBank/DDBJ databases">
        <title>Genomic Encyclopedia of Type Strains, Phase IV (KMG-IV): sequencing the most valuable type-strain genomes for metagenomic binning, comparative biology and taxonomic classification.</title>
        <authorList>
            <person name="Goeker M."/>
        </authorList>
    </citation>
    <scope>NUCLEOTIDE SEQUENCE [LARGE SCALE GENOMIC DNA]</scope>
    <source>
        <strain evidence="1 2">DSM 14878</strain>
    </source>
</reference>
<dbReference type="RefSeq" id="WP_343051101.1">
    <property type="nucleotide sequence ID" value="NZ_JACIDA010000001.1"/>
</dbReference>
<dbReference type="EMBL" id="JACIDA010000001">
    <property type="protein sequence ID" value="MBB3871985.1"/>
    <property type="molecule type" value="Genomic_DNA"/>
</dbReference>
<dbReference type="Proteomes" id="UP000532936">
    <property type="component" value="Unassembled WGS sequence"/>
</dbReference>